<evidence type="ECO:0000313" key="4">
    <source>
        <dbReference type="Proteomes" id="UP000663845"/>
    </source>
</evidence>
<keyword evidence="2" id="KW-0732">Signal</keyword>
<proteinExistence type="predicted"/>
<evidence type="ECO:0000256" key="2">
    <source>
        <dbReference type="SAM" id="SignalP"/>
    </source>
</evidence>
<protein>
    <submittedName>
        <fullName evidence="3">Uncharacterized protein</fullName>
    </submittedName>
</protein>
<accession>A0A813PJ18</accession>
<dbReference type="Proteomes" id="UP000663845">
    <property type="component" value="Unassembled WGS sequence"/>
</dbReference>
<keyword evidence="1" id="KW-1133">Transmembrane helix</keyword>
<reference evidence="3" key="1">
    <citation type="submission" date="2021-02" db="EMBL/GenBank/DDBJ databases">
        <authorList>
            <person name="Nowell W R."/>
        </authorList>
    </citation>
    <scope>NUCLEOTIDE SEQUENCE</scope>
</reference>
<keyword evidence="1" id="KW-0472">Membrane</keyword>
<organism evidence="3 4">
    <name type="scientific">Adineta steineri</name>
    <dbReference type="NCBI Taxonomy" id="433720"/>
    <lineage>
        <taxon>Eukaryota</taxon>
        <taxon>Metazoa</taxon>
        <taxon>Spiralia</taxon>
        <taxon>Gnathifera</taxon>
        <taxon>Rotifera</taxon>
        <taxon>Eurotatoria</taxon>
        <taxon>Bdelloidea</taxon>
        <taxon>Adinetida</taxon>
        <taxon>Adinetidae</taxon>
        <taxon>Adineta</taxon>
    </lineage>
</organism>
<feature type="chain" id="PRO_5032407366" evidence="2">
    <location>
        <begin position="19"/>
        <end position="442"/>
    </location>
</feature>
<dbReference type="EMBL" id="CAJNOG010000014">
    <property type="protein sequence ID" value="CAF0755700.1"/>
    <property type="molecule type" value="Genomic_DNA"/>
</dbReference>
<sequence length="442" mass="50472">MKGFLFLLFLSINEINISQQIVTAAILSNLNQNDSLEEVVDTNSSRLLSENKETDLTPIELVVDTNSSRLLSENKETDLTPIELVFDNKYSDQIAEESNISTEVFHSGPQYEVNWSFIDKETVCANFSLFLFSNSSNETNSFKNTNQIKINNTYPHMVSIPLRSNHSIYSLKYFLFIIRHYKQKKVTEKQLYMEQLTLKNSSVGINDHFSNTLLLIRLNAKEKYSVCIYYYQVNSSTQMPDLFICQDIIHDHVHSTHGLLFVLTQYSIILGLLIVLQGLYSMRKRRLAHIVHQHLLNKTQRIRSTLSSVSLIRHSFSSMDGATEHKHTMNGHIENKLHKRIISSPAIVLSDPSVPLHNNSDENEPFLKLTSSKNHVHFLLGLDEGSDDNDSGDIQIDSTVNQRVPSIQIEPYSDQPDALLSMAHILDTNKPWCKHSHSTMPV</sequence>
<feature type="signal peptide" evidence="2">
    <location>
        <begin position="1"/>
        <end position="18"/>
    </location>
</feature>
<evidence type="ECO:0000256" key="1">
    <source>
        <dbReference type="SAM" id="Phobius"/>
    </source>
</evidence>
<name>A0A813PJ18_9BILA</name>
<gene>
    <name evidence="3" type="ORF">JYZ213_LOCUS2758</name>
</gene>
<comment type="caution">
    <text evidence="3">The sequence shown here is derived from an EMBL/GenBank/DDBJ whole genome shotgun (WGS) entry which is preliminary data.</text>
</comment>
<keyword evidence="1" id="KW-0812">Transmembrane</keyword>
<dbReference type="AlphaFoldDB" id="A0A813PJ18"/>
<evidence type="ECO:0000313" key="3">
    <source>
        <dbReference type="EMBL" id="CAF0755700.1"/>
    </source>
</evidence>
<feature type="transmembrane region" description="Helical" evidence="1">
    <location>
        <begin position="258"/>
        <end position="280"/>
    </location>
</feature>